<accession>A0A1M5PIT9</accession>
<name>A0A1M5PIT9_9ACTN</name>
<dbReference type="STRING" id="1206085.SAMN05443575_3097"/>
<sequence>MSDSVDEDVLAAAQRGSEHAFALIWRELSPSLLGYLAARGVPDPEGTASDVFVTLFRRLGELTGGVAGLRTFVFSVAHARAVDEHRRRSRRPAAVEFDRDEHDGVVGAAASAEDEALHRSSTARAFALLGRLAPDHREVLALRVVGDLSLEQTAAVMGRSVGSIKQLQRRALQALRAELGDQPAERAGVTARGAGAMTQS</sequence>
<evidence type="ECO:0000259" key="5">
    <source>
        <dbReference type="Pfam" id="PF04545"/>
    </source>
</evidence>
<comment type="similarity">
    <text evidence="1">Belongs to the sigma-70 factor family. ECF subfamily.</text>
</comment>
<dbReference type="Pfam" id="PF04545">
    <property type="entry name" value="Sigma70_r4"/>
    <property type="match status" value="1"/>
</dbReference>
<dbReference type="OrthoDB" id="5501064at2"/>
<dbReference type="GO" id="GO:0006352">
    <property type="term" value="P:DNA-templated transcription initiation"/>
    <property type="evidence" value="ECO:0007669"/>
    <property type="project" value="InterPro"/>
</dbReference>
<dbReference type="Gene3D" id="1.10.10.10">
    <property type="entry name" value="Winged helix-like DNA-binding domain superfamily/Winged helix DNA-binding domain"/>
    <property type="match status" value="1"/>
</dbReference>
<dbReference type="InterPro" id="IPR039425">
    <property type="entry name" value="RNA_pol_sigma-70-like"/>
</dbReference>
<dbReference type="EMBL" id="FQVU01000004">
    <property type="protein sequence ID" value="SHH01637.1"/>
    <property type="molecule type" value="Genomic_DNA"/>
</dbReference>
<dbReference type="InterPro" id="IPR013325">
    <property type="entry name" value="RNA_pol_sigma_r2"/>
</dbReference>
<dbReference type="Proteomes" id="UP000186132">
    <property type="component" value="Unassembled WGS sequence"/>
</dbReference>
<keyword evidence="4" id="KW-0804">Transcription</keyword>
<dbReference type="PANTHER" id="PTHR43133:SF57">
    <property type="entry name" value="RNA POLYMERASE SIGMA-70 FACTOR"/>
    <property type="match status" value="1"/>
</dbReference>
<keyword evidence="2" id="KW-0805">Transcription regulation</keyword>
<dbReference type="InterPro" id="IPR013324">
    <property type="entry name" value="RNA_pol_sigma_r3/r4-like"/>
</dbReference>
<dbReference type="GO" id="GO:0016987">
    <property type="term" value="F:sigma factor activity"/>
    <property type="evidence" value="ECO:0007669"/>
    <property type="project" value="UniProtKB-KW"/>
</dbReference>
<protein>
    <submittedName>
        <fullName evidence="6">RNA polymerase sigma-70 factor, ECF subfamily</fullName>
    </submittedName>
</protein>
<dbReference type="PANTHER" id="PTHR43133">
    <property type="entry name" value="RNA POLYMERASE ECF-TYPE SIGMA FACTO"/>
    <property type="match status" value="1"/>
</dbReference>
<evidence type="ECO:0000256" key="4">
    <source>
        <dbReference type="ARBA" id="ARBA00023163"/>
    </source>
</evidence>
<dbReference type="SUPFAM" id="SSF88946">
    <property type="entry name" value="Sigma2 domain of RNA polymerase sigma factors"/>
    <property type="match status" value="1"/>
</dbReference>
<dbReference type="InterPro" id="IPR007630">
    <property type="entry name" value="RNA_pol_sigma70_r4"/>
</dbReference>
<evidence type="ECO:0000256" key="2">
    <source>
        <dbReference type="ARBA" id="ARBA00023015"/>
    </source>
</evidence>
<feature type="domain" description="RNA polymerase sigma-70 region 4" evidence="5">
    <location>
        <begin position="128"/>
        <end position="177"/>
    </location>
</feature>
<dbReference type="AlphaFoldDB" id="A0A1M5PIT9"/>
<dbReference type="NCBIfam" id="TIGR02937">
    <property type="entry name" value="sigma70-ECF"/>
    <property type="match status" value="1"/>
</dbReference>
<keyword evidence="3" id="KW-0731">Sigma factor</keyword>
<evidence type="ECO:0000313" key="6">
    <source>
        <dbReference type="EMBL" id="SHH01637.1"/>
    </source>
</evidence>
<evidence type="ECO:0000256" key="3">
    <source>
        <dbReference type="ARBA" id="ARBA00023082"/>
    </source>
</evidence>
<organism evidence="6 7">
    <name type="scientific">Jatrophihabitans endophyticus</name>
    <dbReference type="NCBI Taxonomy" id="1206085"/>
    <lineage>
        <taxon>Bacteria</taxon>
        <taxon>Bacillati</taxon>
        <taxon>Actinomycetota</taxon>
        <taxon>Actinomycetes</taxon>
        <taxon>Jatrophihabitantales</taxon>
        <taxon>Jatrophihabitantaceae</taxon>
        <taxon>Jatrophihabitans</taxon>
    </lineage>
</organism>
<proteinExistence type="inferred from homology"/>
<reference evidence="6 7" key="1">
    <citation type="submission" date="2016-11" db="EMBL/GenBank/DDBJ databases">
        <authorList>
            <person name="Jaros S."/>
            <person name="Januszkiewicz K."/>
            <person name="Wedrychowicz H."/>
        </authorList>
    </citation>
    <scope>NUCLEOTIDE SEQUENCE [LARGE SCALE GENOMIC DNA]</scope>
    <source>
        <strain evidence="6 7">DSM 45627</strain>
    </source>
</reference>
<evidence type="ECO:0000256" key="1">
    <source>
        <dbReference type="ARBA" id="ARBA00010641"/>
    </source>
</evidence>
<keyword evidence="7" id="KW-1185">Reference proteome</keyword>
<dbReference type="SUPFAM" id="SSF88659">
    <property type="entry name" value="Sigma3 and sigma4 domains of RNA polymerase sigma factors"/>
    <property type="match status" value="1"/>
</dbReference>
<dbReference type="RefSeq" id="WP_073391323.1">
    <property type="nucleotide sequence ID" value="NZ_FQVU01000004.1"/>
</dbReference>
<dbReference type="InterPro" id="IPR036388">
    <property type="entry name" value="WH-like_DNA-bd_sf"/>
</dbReference>
<dbReference type="CDD" id="cd06171">
    <property type="entry name" value="Sigma70_r4"/>
    <property type="match status" value="1"/>
</dbReference>
<gene>
    <name evidence="6" type="ORF">SAMN05443575_3097</name>
</gene>
<dbReference type="Gene3D" id="1.10.1740.10">
    <property type="match status" value="1"/>
</dbReference>
<evidence type="ECO:0000313" key="7">
    <source>
        <dbReference type="Proteomes" id="UP000186132"/>
    </source>
</evidence>
<dbReference type="InterPro" id="IPR014284">
    <property type="entry name" value="RNA_pol_sigma-70_dom"/>
</dbReference>